<accession>A0A2I3HAL7</accession>
<dbReference type="EMBL" id="ADFV01005239">
    <property type="status" value="NOT_ANNOTATED_CDS"/>
    <property type="molecule type" value="Genomic_DNA"/>
</dbReference>
<dbReference type="Ensembl" id="ENSNLET00000052510.1">
    <property type="protein sequence ID" value="ENSNLEP00000040535.1"/>
    <property type="gene ID" value="ENSNLEG00000032117.1"/>
</dbReference>
<sequence>MIYKCYLPKEIILFFPFGKILSSNVRIRSLDSISTCTIKLNLEPELGSWLFLCLSFSTNKQFPMKIV</sequence>
<reference evidence="1" key="2">
    <citation type="submission" date="2025-08" db="UniProtKB">
        <authorList>
            <consortium name="Ensembl"/>
        </authorList>
    </citation>
    <scope>IDENTIFICATION</scope>
</reference>
<keyword evidence="2" id="KW-1185">Reference proteome</keyword>
<name>A0A2I3HAL7_NOMLE</name>
<organism evidence="1 2">
    <name type="scientific">Nomascus leucogenys</name>
    <name type="common">Northern white-cheeked gibbon</name>
    <name type="synonym">Hylobates leucogenys</name>
    <dbReference type="NCBI Taxonomy" id="61853"/>
    <lineage>
        <taxon>Eukaryota</taxon>
        <taxon>Metazoa</taxon>
        <taxon>Chordata</taxon>
        <taxon>Craniata</taxon>
        <taxon>Vertebrata</taxon>
        <taxon>Euteleostomi</taxon>
        <taxon>Mammalia</taxon>
        <taxon>Eutheria</taxon>
        <taxon>Euarchontoglires</taxon>
        <taxon>Primates</taxon>
        <taxon>Haplorrhini</taxon>
        <taxon>Catarrhini</taxon>
        <taxon>Hylobatidae</taxon>
        <taxon>Nomascus</taxon>
    </lineage>
</organism>
<evidence type="ECO:0000313" key="2">
    <source>
        <dbReference type="Proteomes" id="UP000001073"/>
    </source>
</evidence>
<reference evidence="1 2" key="1">
    <citation type="submission" date="2012-10" db="EMBL/GenBank/DDBJ databases">
        <authorList>
            <consortium name="Gibbon Genome Sequencing Consortium"/>
        </authorList>
    </citation>
    <scope>NUCLEOTIDE SEQUENCE [LARGE SCALE GENOMIC DNA]</scope>
</reference>
<dbReference type="InParanoid" id="A0A2I3HAL7"/>
<protein>
    <submittedName>
        <fullName evidence="1">Uncharacterized protein</fullName>
    </submittedName>
</protein>
<proteinExistence type="predicted"/>
<dbReference type="EMBL" id="ADFV01005240">
    <property type="status" value="NOT_ANNOTATED_CDS"/>
    <property type="molecule type" value="Genomic_DNA"/>
</dbReference>
<dbReference type="AlphaFoldDB" id="A0A2I3HAL7"/>
<evidence type="ECO:0000313" key="1">
    <source>
        <dbReference type="Ensembl" id="ENSNLEP00000040535.1"/>
    </source>
</evidence>
<dbReference type="Proteomes" id="UP000001073">
    <property type="component" value="Chromosome 2"/>
</dbReference>
<reference evidence="1" key="3">
    <citation type="submission" date="2025-09" db="UniProtKB">
        <authorList>
            <consortium name="Ensembl"/>
        </authorList>
    </citation>
    <scope>IDENTIFICATION</scope>
</reference>